<sequence length="127" mass="14430">MLSSRWSRMSCLTDDLCLTSQVLFSNCHIVVTSEPASRQFSNPSETNSFDTAFSNLSRKSTWLSFPQRELISLQSSLVVEALNFLLMLPLETRSDRALFFMNLVGKLLKHLRSYLGEHCGNMLFSAE</sequence>
<reference evidence="1" key="2">
    <citation type="journal article" date="2015" name="Data Brief">
        <title>Shoot transcriptome of the giant reed, Arundo donax.</title>
        <authorList>
            <person name="Barrero R.A."/>
            <person name="Guerrero F.D."/>
            <person name="Moolhuijzen P."/>
            <person name="Goolsby J.A."/>
            <person name="Tidwell J."/>
            <person name="Bellgard S.E."/>
            <person name="Bellgard M.I."/>
        </authorList>
    </citation>
    <scope>NUCLEOTIDE SEQUENCE</scope>
    <source>
        <tissue evidence="1">Shoot tissue taken approximately 20 cm above the soil surface</tissue>
    </source>
</reference>
<reference evidence="1" key="1">
    <citation type="submission" date="2014-09" db="EMBL/GenBank/DDBJ databases">
        <authorList>
            <person name="Magalhaes I.L.F."/>
            <person name="Oliveira U."/>
            <person name="Santos F.R."/>
            <person name="Vidigal T.H.D.A."/>
            <person name="Brescovit A.D."/>
            <person name="Santos A.J."/>
        </authorList>
    </citation>
    <scope>NUCLEOTIDE SEQUENCE</scope>
    <source>
        <tissue evidence="1">Shoot tissue taken approximately 20 cm above the soil surface</tissue>
    </source>
</reference>
<dbReference type="EMBL" id="GBRH01256660">
    <property type="protein sequence ID" value="JAD41235.1"/>
    <property type="molecule type" value="Transcribed_RNA"/>
</dbReference>
<organism evidence="1">
    <name type="scientific">Arundo donax</name>
    <name type="common">Giant reed</name>
    <name type="synonym">Donax arundinaceus</name>
    <dbReference type="NCBI Taxonomy" id="35708"/>
    <lineage>
        <taxon>Eukaryota</taxon>
        <taxon>Viridiplantae</taxon>
        <taxon>Streptophyta</taxon>
        <taxon>Embryophyta</taxon>
        <taxon>Tracheophyta</taxon>
        <taxon>Spermatophyta</taxon>
        <taxon>Magnoliopsida</taxon>
        <taxon>Liliopsida</taxon>
        <taxon>Poales</taxon>
        <taxon>Poaceae</taxon>
        <taxon>PACMAD clade</taxon>
        <taxon>Arundinoideae</taxon>
        <taxon>Arundineae</taxon>
        <taxon>Arundo</taxon>
    </lineage>
</organism>
<dbReference type="AlphaFoldDB" id="A0A0A8ZWV6"/>
<accession>A0A0A8ZWV6</accession>
<proteinExistence type="predicted"/>
<name>A0A0A8ZWV6_ARUDO</name>
<evidence type="ECO:0000313" key="1">
    <source>
        <dbReference type="EMBL" id="JAD41235.1"/>
    </source>
</evidence>
<protein>
    <submittedName>
        <fullName evidence="1">Uncharacterized protein</fullName>
    </submittedName>
</protein>